<organism evidence="2 3">
    <name type="scientific">Helicobacter suis</name>
    <dbReference type="NCBI Taxonomy" id="104628"/>
    <lineage>
        <taxon>Bacteria</taxon>
        <taxon>Pseudomonadati</taxon>
        <taxon>Campylobacterota</taxon>
        <taxon>Epsilonproteobacteria</taxon>
        <taxon>Campylobacterales</taxon>
        <taxon>Helicobacteraceae</taxon>
        <taxon>Helicobacter</taxon>
    </lineage>
</organism>
<dbReference type="InterPro" id="IPR047263">
    <property type="entry name" value="HNL-like_cupin"/>
</dbReference>
<dbReference type="CDD" id="cd02233">
    <property type="entry name" value="cupin_HNL-like"/>
    <property type="match status" value="1"/>
</dbReference>
<dbReference type="PANTHER" id="PTHR43698:SF1">
    <property type="entry name" value="BLL4564 PROTEIN"/>
    <property type="match status" value="1"/>
</dbReference>
<evidence type="ECO:0000313" key="3">
    <source>
        <dbReference type="Proteomes" id="UP000317935"/>
    </source>
</evidence>
<dbReference type="AlphaFoldDB" id="A0A6J4CZD9"/>
<accession>A0A6J4CZD9</accession>
<name>A0A6J4CZD9_9HELI</name>
<protein>
    <recommendedName>
        <fullName evidence="1">Cupin type-2 domain-containing protein</fullName>
    </recommendedName>
</protein>
<proteinExistence type="predicted"/>
<gene>
    <name evidence="2" type="ORF">SNTW_15120</name>
</gene>
<dbReference type="PANTHER" id="PTHR43698">
    <property type="entry name" value="RIBD C-TERMINAL DOMAIN CONTAINING PROTEIN"/>
    <property type="match status" value="1"/>
</dbReference>
<dbReference type="Proteomes" id="UP000317935">
    <property type="component" value="Chromosome"/>
</dbReference>
<sequence length="151" mass="16063">MINSLRLTLWLAICVALLPGAPKHLKGKHIEGQEITRKGQLGGFEGDSSKFSGVVHVQMLFKSEKWRHFGGGLVSFEPKARSAWHTHPAGQTLIVTKGVIYTGTQDGKVSVAHEGDVISCPPGVKHWHGAGLDSGGSHIALTGVKDGVNVI</sequence>
<dbReference type="RefSeq" id="WP_143433500.1">
    <property type="nucleotide sequence ID" value="NZ_AP019774.1"/>
</dbReference>
<feature type="domain" description="Cupin type-2" evidence="1">
    <location>
        <begin position="73"/>
        <end position="129"/>
    </location>
</feature>
<dbReference type="InterPro" id="IPR013096">
    <property type="entry name" value="Cupin_2"/>
</dbReference>
<evidence type="ECO:0000313" key="2">
    <source>
        <dbReference type="EMBL" id="BCD70867.1"/>
    </source>
</evidence>
<reference evidence="2 3" key="1">
    <citation type="submission" date="2019-06" db="EMBL/GenBank/DDBJ databases">
        <title>Complete genome sequence of Helicobacter suis SNTW101c.</title>
        <authorList>
            <person name="Rimbara E."/>
            <person name="Suzuki M."/>
            <person name="Matsui H."/>
            <person name="Nakamura M."/>
            <person name="Mori S."/>
            <person name="Shibayama K."/>
        </authorList>
    </citation>
    <scope>NUCLEOTIDE SEQUENCE [LARGE SCALE GENOMIC DNA]</scope>
    <source>
        <strain evidence="2 3">SNTW101c</strain>
    </source>
</reference>
<dbReference type="EMBL" id="AP019774">
    <property type="protein sequence ID" value="BCD70867.1"/>
    <property type="molecule type" value="Genomic_DNA"/>
</dbReference>
<dbReference type="Pfam" id="PF07883">
    <property type="entry name" value="Cupin_2"/>
    <property type="match status" value="1"/>
</dbReference>
<dbReference type="InterPro" id="IPR014710">
    <property type="entry name" value="RmlC-like_jellyroll"/>
</dbReference>
<evidence type="ECO:0000259" key="1">
    <source>
        <dbReference type="Pfam" id="PF07883"/>
    </source>
</evidence>
<dbReference type="InterPro" id="IPR011051">
    <property type="entry name" value="RmlC_Cupin_sf"/>
</dbReference>
<dbReference type="SUPFAM" id="SSF51182">
    <property type="entry name" value="RmlC-like cupins"/>
    <property type="match status" value="1"/>
</dbReference>
<dbReference type="Gene3D" id="2.60.120.10">
    <property type="entry name" value="Jelly Rolls"/>
    <property type="match status" value="1"/>
</dbReference>